<dbReference type="GO" id="GO:0003676">
    <property type="term" value="F:nucleic acid binding"/>
    <property type="evidence" value="ECO:0007669"/>
    <property type="project" value="InterPro"/>
</dbReference>
<dbReference type="EMBL" id="OZ034813">
    <property type="protein sequence ID" value="CAL1355372.1"/>
    <property type="molecule type" value="Genomic_DNA"/>
</dbReference>
<dbReference type="GO" id="GO:0004523">
    <property type="term" value="F:RNA-DNA hybrid ribonuclease activity"/>
    <property type="evidence" value="ECO:0007669"/>
    <property type="project" value="InterPro"/>
</dbReference>
<evidence type="ECO:0000259" key="1">
    <source>
        <dbReference type="PROSITE" id="PS50878"/>
    </source>
</evidence>
<dbReference type="AlphaFoldDB" id="A0AAV2CG38"/>
<dbReference type="InterPro" id="IPR000477">
    <property type="entry name" value="RT_dom"/>
</dbReference>
<organism evidence="3 4">
    <name type="scientific">Linum trigynum</name>
    <dbReference type="NCBI Taxonomy" id="586398"/>
    <lineage>
        <taxon>Eukaryota</taxon>
        <taxon>Viridiplantae</taxon>
        <taxon>Streptophyta</taxon>
        <taxon>Embryophyta</taxon>
        <taxon>Tracheophyta</taxon>
        <taxon>Spermatophyta</taxon>
        <taxon>Magnoliopsida</taxon>
        <taxon>eudicotyledons</taxon>
        <taxon>Gunneridae</taxon>
        <taxon>Pentapetalae</taxon>
        <taxon>rosids</taxon>
        <taxon>fabids</taxon>
        <taxon>Malpighiales</taxon>
        <taxon>Linaceae</taxon>
        <taxon>Linum</taxon>
    </lineage>
</organism>
<dbReference type="InterPro" id="IPR012337">
    <property type="entry name" value="RNaseH-like_sf"/>
</dbReference>
<evidence type="ECO:0000313" key="4">
    <source>
        <dbReference type="Proteomes" id="UP001497516"/>
    </source>
</evidence>
<dbReference type="Gene3D" id="3.30.420.10">
    <property type="entry name" value="Ribonuclease H-like superfamily/Ribonuclease H"/>
    <property type="match status" value="1"/>
</dbReference>
<dbReference type="PROSITE" id="PS50878">
    <property type="entry name" value="RT_POL"/>
    <property type="match status" value="1"/>
</dbReference>
<proteinExistence type="predicted"/>
<evidence type="ECO:0000313" key="3">
    <source>
        <dbReference type="EMBL" id="CAL1355372.1"/>
    </source>
</evidence>
<keyword evidence="4" id="KW-1185">Reference proteome</keyword>
<dbReference type="InterPro" id="IPR043502">
    <property type="entry name" value="DNA/RNA_pol_sf"/>
</dbReference>
<dbReference type="InterPro" id="IPR026960">
    <property type="entry name" value="RVT-Znf"/>
</dbReference>
<protein>
    <recommendedName>
        <fullName evidence="5">Reverse transcriptase domain-containing protein</fullName>
    </recommendedName>
</protein>
<dbReference type="Proteomes" id="UP001497516">
    <property type="component" value="Chromosome 1"/>
</dbReference>
<dbReference type="SUPFAM" id="SSF53098">
    <property type="entry name" value="Ribonuclease H-like"/>
    <property type="match status" value="1"/>
</dbReference>
<dbReference type="CDD" id="cd06222">
    <property type="entry name" value="RNase_H_like"/>
    <property type="match status" value="1"/>
</dbReference>
<dbReference type="PANTHER" id="PTHR33116:SF70">
    <property type="entry name" value="NON-LTR RETROELEMENT REVERSE TRANSCRIPTASE-LIKE PROTEIN"/>
    <property type="match status" value="1"/>
</dbReference>
<accession>A0AAV2CG38</accession>
<dbReference type="InterPro" id="IPR002156">
    <property type="entry name" value="RNaseH_domain"/>
</dbReference>
<feature type="domain" description="Reverse transcriptase" evidence="1">
    <location>
        <begin position="1"/>
        <end position="195"/>
    </location>
</feature>
<dbReference type="InterPro" id="IPR044730">
    <property type="entry name" value="RNase_H-like_dom_plant"/>
</dbReference>
<feature type="domain" description="RNase H type-1" evidence="2">
    <location>
        <begin position="642"/>
        <end position="775"/>
    </location>
</feature>
<dbReference type="PANTHER" id="PTHR33116">
    <property type="entry name" value="REVERSE TRANSCRIPTASE ZINC-BINDING DOMAIN-CONTAINING PROTEIN-RELATED-RELATED"/>
    <property type="match status" value="1"/>
</dbReference>
<gene>
    <name evidence="3" type="ORF">LTRI10_LOCUS3139</name>
</gene>
<dbReference type="Pfam" id="PF13966">
    <property type="entry name" value="zf-RVT"/>
    <property type="match status" value="1"/>
</dbReference>
<sequence>MQAKGGKVGWMVLKIDLAKAYDRIKWSFVLDTLEAVGAPRSFTELTMSCITSASMQIQWNGGLTEPFSPSRGLRQGCPLSPYIFTLCMERLGHLIDAAVEAGEWQPIRLSQRGPKLSHLFFADDLILFSVASMEQVQVISKCLENFGLASGQEISRPKLRIFFSHNVSNVVETALSAALDIPVTKNLGRYLGVPVIHGRVSKATYTNLIDRIDSRLAGWKVNSLSLAGRITLAQAVLSSLPAYTMQTALLPAYVREYIDKKIRGFIWGSSEQGRKVHLVDWETLYRPKAEGGLGLRSATRMNDAFMLKIAWRLFVEQDSIWAQVIRGKYLREVNGIWYPPRNGRLSNLWRGVLRVLHHIPGGTMWNIRSGMQAMFWYDRWLQDGPPLKEFALNLPEEANNLRVAEVVLNGEWNLEYVKAFLTEPLVLQLQLHPIPEGMEPDVPTWRFSESGKFTVKSAAELLREEEEGSEEHPAWRAVWKIQGPQRTRSFFWLVLHGRLLTNGERQRRHLALSDACRICGSGPETVIHVLRDCSYARHVWSHLLEGEPDSIVFQEEVRKWALHYLTGRSNVIEQSVFAILCWQLWRNRNLWVFEEQLASAEQLIHAAKLLSNQAKEAFEVGRSIVQGDSASETRLICWQRPPPGWVCVNSDGSVVLAQGSSAAGGVIRDSDGRFVIAYAVNLGGGSVTSAELAGIAHGLQLAWDRGHRQVIVQTDSSTALAIIQAADIWHHNGIAHHTMVSYIRSLLARDWEVSLGHVFREANFVADHVASEAHSLPVGVHVIENPSLSLHYWLYFDSIGFKLRDRLIYKG</sequence>
<dbReference type="Pfam" id="PF13456">
    <property type="entry name" value="RVT_3"/>
    <property type="match status" value="1"/>
</dbReference>
<dbReference type="Pfam" id="PF00078">
    <property type="entry name" value="RVT_1"/>
    <property type="match status" value="1"/>
</dbReference>
<name>A0AAV2CG38_9ROSI</name>
<dbReference type="PROSITE" id="PS50879">
    <property type="entry name" value="RNASE_H_1"/>
    <property type="match status" value="1"/>
</dbReference>
<evidence type="ECO:0000259" key="2">
    <source>
        <dbReference type="PROSITE" id="PS50879"/>
    </source>
</evidence>
<dbReference type="InterPro" id="IPR036397">
    <property type="entry name" value="RNaseH_sf"/>
</dbReference>
<evidence type="ECO:0008006" key="5">
    <source>
        <dbReference type="Google" id="ProtNLM"/>
    </source>
</evidence>
<dbReference type="SUPFAM" id="SSF56672">
    <property type="entry name" value="DNA/RNA polymerases"/>
    <property type="match status" value="1"/>
</dbReference>
<reference evidence="3 4" key="1">
    <citation type="submission" date="2024-04" db="EMBL/GenBank/DDBJ databases">
        <authorList>
            <person name="Fracassetti M."/>
        </authorList>
    </citation>
    <scope>NUCLEOTIDE SEQUENCE [LARGE SCALE GENOMIC DNA]</scope>
</reference>